<sequence>MDLQVVLPDELRSLPLEALQMLNLSRETNRDMLVLMLVMKWPEGVPESEVVLVKNILDKLFAAFSHLSSLLDKMDLQAIDGAAISPLAGLAENQAKDDTTSTSTLIGTMKTDQEEAKINLYKDFAIDTPFKGRLSCFETDGLSGAISEGKIRALLKQMLFPSLSSVTRVPPRDQPWMKYSSLC</sequence>
<name>A0A0C3RU39_PHLG1</name>
<proteinExistence type="predicted"/>
<dbReference type="EMBL" id="KN840575">
    <property type="protein sequence ID" value="KIP04411.1"/>
    <property type="molecule type" value="Genomic_DNA"/>
</dbReference>
<dbReference type="Proteomes" id="UP000053257">
    <property type="component" value="Unassembled WGS sequence"/>
</dbReference>
<evidence type="ECO:0000313" key="1">
    <source>
        <dbReference type="EMBL" id="KIP04411.1"/>
    </source>
</evidence>
<accession>A0A0C3RU39</accession>
<organism evidence="1 2">
    <name type="scientific">Phlebiopsis gigantea (strain 11061_1 CR5-6)</name>
    <name type="common">White-rot fungus</name>
    <name type="synonym">Peniophora gigantea</name>
    <dbReference type="NCBI Taxonomy" id="745531"/>
    <lineage>
        <taxon>Eukaryota</taxon>
        <taxon>Fungi</taxon>
        <taxon>Dikarya</taxon>
        <taxon>Basidiomycota</taxon>
        <taxon>Agaricomycotina</taxon>
        <taxon>Agaricomycetes</taxon>
        <taxon>Polyporales</taxon>
        <taxon>Phanerochaetaceae</taxon>
        <taxon>Phlebiopsis</taxon>
    </lineage>
</organism>
<reference evidence="1 2" key="1">
    <citation type="journal article" date="2014" name="PLoS Genet.">
        <title>Analysis of the Phlebiopsis gigantea genome, transcriptome and secretome provides insight into its pioneer colonization strategies of wood.</title>
        <authorList>
            <person name="Hori C."/>
            <person name="Ishida T."/>
            <person name="Igarashi K."/>
            <person name="Samejima M."/>
            <person name="Suzuki H."/>
            <person name="Master E."/>
            <person name="Ferreira P."/>
            <person name="Ruiz-Duenas F.J."/>
            <person name="Held B."/>
            <person name="Canessa P."/>
            <person name="Larrondo L.F."/>
            <person name="Schmoll M."/>
            <person name="Druzhinina I.S."/>
            <person name="Kubicek C.P."/>
            <person name="Gaskell J.A."/>
            <person name="Kersten P."/>
            <person name="St John F."/>
            <person name="Glasner J."/>
            <person name="Sabat G."/>
            <person name="Splinter BonDurant S."/>
            <person name="Syed K."/>
            <person name="Yadav J."/>
            <person name="Mgbeahuruike A.C."/>
            <person name="Kovalchuk A."/>
            <person name="Asiegbu F.O."/>
            <person name="Lackner G."/>
            <person name="Hoffmeister D."/>
            <person name="Rencoret J."/>
            <person name="Gutierrez A."/>
            <person name="Sun H."/>
            <person name="Lindquist E."/>
            <person name="Barry K."/>
            <person name="Riley R."/>
            <person name="Grigoriev I.V."/>
            <person name="Henrissat B."/>
            <person name="Kues U."/>
            <person name="Berka R.M."/>
            <person name="Martinez A.T."/>
            <person name="Covert S.F."/>
            <person name="Blanchette R.A."/>
            <person name="Cullen D."/>
        </authorList>
    </citation>
    <scope>NUCLEOTIDE SEQUENCE [LARGE SCALE GENOMIC DNA]</scope>
    <source>
        <strain evidence="1 2">11061_1 CR5-6</strain>
    </source>
</reference>
<gene>
    <name evidence="1" type="ORF">PHLGIDRAFT_120722</name>
</gene>
<keyword evidence="2" id="KW-1185">Reference proteome</keyword>
<evidence type="ECO:0000313" key="2">
    <source>
        <dbReference type="Proteomes" id="UP000053257"/>
    </source>
</evidence>
<dbReference type="HOGENOM" id="CLU_1475666_0_0_1"/>
<dbReference type="AlphaFoldDB" id="A0A0C3RU39"/>
<protein>
    <submittedName>
        <fullName evidence="1">Uncharacterized protein</fullName>
    </submittedName>
</protein>